<comment type="subcellular location">
    <subcellularLocation>
        <location evidence="1">Cell membrane</location>
        <topology evidence="1">Lipid-anchor</topology>
    </subcellularLocation>
</comment>
<dbReference type="PANTHER" id="PTHR30532:SF26">
    <property type="entry name" value="IRON(3+)-HYDROXAMATE-BINDING PROTEIN FHUD"/>
    <property type="match status" value="1"/>
</dbReference>
<keyword evidence="3" id="KW-0813">Transport</keyword>
<dbReference type="InterPro" id="IPR002491">
    <property type="entry name" value="ABC_transptr_periplasmic_BD"/>
</dbReference>
<organism evidence="9 10">
    <name type="scientific">Terribacillus aidingensis</name>
    <dbReference type="NCBI Taxonomy" id="586416"/>
    <lineage>
        <taxon>Bacteria</taxon>
        <taxon>Bacillati</taxon>
        <taxon>Bacillota</taxon>
        <taxon>Bacilli</taxon>
        <taxon>Bacillales</taxon>
        <taxon>Bacillaceae</taxon>
        <taxon>Terribacillus</taxon>
    </lineage>
</organism>
<feature type="coiled-coil region" evidence="5">
    <location>
        <begin position="171"/>
        <end position="198"/>
    </location>
</feature>
<evidence type="ECO:0000256" key="7">
    <source>
        <dbReference type="SAM" id="SignalP"/>
    </source>
</evidence>
<feature type="region of interest" description="Disordered" evidence="6">
    <location>
        <begin position="28"/>
        <end position="47"/>
    </location>
</feature>
<dbReference type="GO" id="GO:0030288">
    <property type="term" value="C:outer membrane-bounded periplasmic space"/>
    <property type="evidence" value="ECO:0007669"/>
    <property type="project" value="TreeGrafter"/>
</dbReference>
<evidence type="ECO:0000256" key="3">
    <source>
        <dbReference type="ARBA" id="ARBA00022448"/>
    </source>
</evidence>
<evidence type="ECO:0000313" key="9">
    <source>
        <dbReference type="EMBL" id="SNZ02610.1"/>
    </source>
</evidence>
<dbReference type="GO" id="GO:1901678">
    <property type="term" value="P:iron coordination entity transport"/>
    <property type="evidence" value="ECO:0007669"/>
    <property type="project" value="UniProtKB-ARBA"/>
</dbReference>
<feature type="signal peptide" evidence="7">
    <location>
        <begin position="1"/>
        <end position="20"/>
    </location>
</feature>
<keyword evidence="10" id="KW-1185">Reference proteome</keyword>
<dbReference type="Proteomes" id="UP000219356">
    <property type="component" value="Unassembled WGS sequence"/>
</dbReference>
<feature type="chain" id="PRO_5038425973" evidence="7">
    <location>
        <begin position="21"/>
        <end position="323"/>
    </location>
</feature>
<evidence type="ECO:0000259" key="8">
    <source>
        <dbReference type="PROSITE" id="PS50983"/>
    </source>
</evidence>
<dbReference type="PROSITE" id="PS51257">
    <property type="entry name" value="PROKAR_LIPOPROTEIN"/>
    <property type="match status" value="1"/>
</dbReference>
<comment type="similarity">
    <text evidence="2">Belongs to the bacterial solute-binding protein 8 family.</text>
</comment>
<evidence type="ECO:0000256" key="5">
    <source>
        <dbReference type="SAM" id="Coils"/>
    </source>
</evidence>
<dbReference type="PANTHER" id="PTHR30532">
    <property type="entry name" value="IRON III DICITRATE-BINDING PERIPLASMIC PROTEIN"/>
    <property type="match status" value="1"/>
</dbReference>
<dbReference type="EMBL" id="OBEK01000001">
    <property type="protein sequence ID" value="SNZ02610.1"/>
    <property type="molecule type" value="Genomic_DNA"/>
</dbReference>
<evidence type="ECO:0000256" key="6">
    <source>
        <dbReference type="SAM" id="MobiDB-lite"/>
    </source>
</evidence>
<keyword evidence="4 7" id="KW-0732">Signal</keyword>
<dbReference type="Gene3D" id="3.40.50.1980">
    <property type="entry name" value="Nitrogenase molybdenum iron protein domain"/>
    <property type="match status" value="2"/>
</dbReference>
<keyword evidence="5" id="KW-0175">Coiled coil</keyword>
<dbReference type="GO" id="GO:0005886">
    <property type="term" value="C:plasma membrane"/>
    <property type="evidence" value="ECO:0007669"/>
    <property type="project" value="UniProtKB-SubCell"/>
</dbReference>
<evidence type="ECO:0000256" key="4">
    <source>
        <dbReference type="ARBA" id="ARBA00022729"/>
    </source>
</evidence>
<evidence type="ECO:0000256" key="1">
    <source>
        <dbReference type="ARBA" id="ARBA00004193"/>
    </source>
</evidence>
<evidence type="ECO:0000313" key="10">
    <source>
        <dbReference type="Proteomes" id="UP000219356"/>
    </source>
</evidence>
<dbReference type="Pfam" id="PF01497">
    <property type="entry name" value="Peripla_BP_2"/>
    <property type="match status" value="1"/>
</dbReference>
<dbReference type="PROSITE" id="PS50983">
    <property type="entry name" value="FE_B12_PBP"/>
    <property type="match status" value="1"/>
</dbReference>
<feature type="domain" description="Fe/B12 periplasmic-binding" evidence="8">
    <location>
        <begin position="63"/>
        <end position="323"/>
    </location>
</feature>
<accession>A0A285MZI0</accession>
<dbReference type="SUPFAM" id="SSF53807">
    <property type="entry name" value="Helical backbone' metal receptor"/>
    <property type="match status" value="1"/>
</dbReference>
<dbReference type="STRING" id="586416.GZ22_12360"/>
<gene>
    <name evidence="9" type="ORF">SAMN05421503_0153</name>
</gene>
<name>A0A285MZI0_9BACI</name>
<evidence type="ECO:0000256" key="2">
    <source>
        <dbReference type="ARBA" id="ARBA00008814"/>
    </source>
</evidence>
<dbReference type="AlphaFoldDB" id="A0A285MZI0"/>
<dbReference type="InterPro" id="IPR051313">
    <property type="entry name" value="Bact_iron-sidero_bind"/>
</dbReference>
<sequence>MFKRKSMSLLLAVFASVVFIITGCGSNDSSDKAENNASDNAESNETRTMTDAMDNEVEIPANPKNVIASYLEDNLVALDITPAAQWSVNNGDPQGYLQDSLKDVPTIDSTLPFEAVASYKPDLIIMDSASMVEGDKYEQYNKIAPTYVMGTEENGDWRKELQTVGEIYGKEDKAEQVLKDYDAKAAEAKEQIQQAIGDESAAAVWLVGGKLYIVSENLSSGAVLYGDLGITAPEGVKEISKNAEANWNPVSLEQLATMDVDHLFLINSDEGDGSEILEDPLLANVPAIKEGNVYKYDKETSWLYTGPIANEQIVDDAVESLVK</sequence>
<reference evidence="10" key="1">
    <citation type="submission" date="2017-09" db="EMBL/GenBank/DDBJ databases">
        <authorList>
            <person name="Varghese N."/>
            <person name="Submissions S."/>
        </authorList>
    </citation>
    <scope>NUCLEOTIDE SEQUENCE [LARGE SCALE GENOMIC DNA]</scope>
    <source>
        <strain evidence="10">CGMCC 1.8913</strain>
    </source>
</reference>
<proteinExistence type="inferred from homology"/>
<protein>
    <submittedName>
        <fullName evidence="9">Iron complex transport system substrate-binding protein</fullName>
    </submittedName>
</protein>